<dbReference type="EMBL" id="KV441559">
    <property type="protein sequence ID" value="OAG00434.1"/>
    <property type="molecule type" value="Genomic_DNA"/>
</dbReference>
<organism evidence="3 4">
    <name type="scientific">Paraphaeosphaeria sporulosa</name>
    <dbReference type="NCBI Taxonomy" id="1460663"/>
    <lineage>
        <taxon>Eukaryota</taxon>
        <taxon>Fungi</taxon>
        <taxon>Dikarya</taxon>
        <taxon>Ascomycota</taxon>
        <taxon>Pezizomycotina</taxon>
        <taxon>Dothideomycetes</taxon>
        <taxon>Pleosporomycetidae</taxon>
        <taxon>Pleosporales</taxon>
        <taxon>Massarineae</taxon>
        <taxon>Didymosphaeriaceae</taxon>
        <taxon>Paraphaeosphaeria</taxon>
    </lineage>
</organism>
<proteinExistence type="predicted"/>
<feature type="compositionally biased region" description="Low complexity" evidence="2">
    <location>
        <begin position="15"/>
        <end position="25"/>
    </location>
</feature>
<evidence type="ECO:0000256" key="2">
    <source>
        <dbReference type="SAM" id="MobiDB-lite"/>
    </source>
</evidence>
<dbReference type="Proteomes" id="UP000077069">
    <property type="component" value="Unassembled WGS sequence"/>
</dbReference>
<accession>A0A177BY35</accession>
<reference evidence="3 4" key="1">
    <citation type="submission" date="2016-05" db="EMBL/GenBank/DDBJ databases">
        <title>Comparative analysis of secretome profiles of manganese(II)-oxidizing ascomycete fungi.</title>
        <authorList>
            <consortium name="DOE Joint Genome Institute"/>
            <person name="Zeiner C.A."/>
            <person name="Purvine S.O."/>
            <person name="Zink E.M."/>
            <person name="Wu S."/>
            <person name="Pasa-Tolic L."/>
            <person name="Chaput D.L."/>
            <person name="Haridas S."/>
            <person name="Grigoriev I.V."/>
            <person name="Santelli C.M."/>
            <person name="Hansel C.M."/>
        </authorList>
    </citation>
    <scope>NUCLEOTIDE SEQUENCE [LARGE SCALE GENOMIC DNA]</scope>
    <source>
        <strain evidence="3 4">AP3s5-JAC2a</strain>
    </source>
</reference>
<protein>
    <submittedName>
        <fullName evidence="3">Uncharacterized protein</fullName>
    </submittedName>
</protein>
<keyword evidence="4" id="KW-1185">Reference proteome</keyword>
<gene>
    <name evidence="3" type="ORF">CC84DRAFT_1263404</name>
</gene>
<feature type="region of interest" description="Disordered" evidence="2">
    <location>
        <begin position="1"/>
        <end position="80"/>
    </location>
</feature>
<dbReference type="OrthoDB" id="3747906at2759"/>
<feature type="compositionally biased region" description="Acidic residues" evidence="2">
    <location>
        <begin position="52"/>
        <end position="63"/>
    </location>
</feature>
<keyword evidence="1" id="KW-0175">Coiled coil</keyword>
<dbReference type="RefSeq" id="XP_018030799.1">
    <property type="nucleotide sequence ID" value="XM_018185236.1"/>
</dbReference>
<feature type="compositionally biased region" description="Polar residues" evidence="2">
    <location>
        <begin position="65"/>
        <end position="80"/>
    </location>
</feature>
<sequence>MPAIMAPSPHLSIKTSSTTSQAASRRGARQVKQHVELYEEEVTNDHNAANDLDMDNAEAEDLTGDTLTEPSQEASQPNPVQQLLRDMQADQHKRNEHRKRIVYKAYKDAHASTQDAITSHFDEHEASAAGAHEAQMARLKELLRLKAEIEREMAEKLGKLRGDYLYHSKAMEQVIEHRMNQLK</sequence>
<evidence type="ECO:0000313" key="4">
    <source>
        <dbReference type="Proteomes" id="UP000077069"/>
    </source>
</evidence>
<evidence type="ECO:0000256" key="1">
    <source>
        <dbReference type="SAM" id="Coils"/>
    </source>
</evidence>
<dbReference type="GeneID" id="28768722"/>
<feature type="coiled-coil region" evidence="1">
    <location>
        <begin position="132"/>
        <end position="159"/>
    </location>
</feature>
<evidence type="ECO:0000313" key="3">
    <source>
        <dbReference type="EMBL" id="OAG00434.1"/>
    </source>
</evidence>
<dbReference type="InParanoid" id="A0A177BY35"/>
<dbReference type="AlphaFoldDB" id="A0A177BY35"/>
<name>A0A177BY35_9PLEO</name>